<evidence type="ECO:0000313" key="2">
    <source>
        <dbReference type="Proteomes" id="UP001195483"/>
    </source>
</evidence>
<proteinExistence type="predicted"/>
<reference evidence="1" key="2">
    <citation type="journal article" date="2021" name="Genome Biol. Evol.">
        <title>Developing a high-quality reference genome for a parasitic bivalve with doubly uniparental inheritance (Bivalvia: Unionida).</title>
        <authorList>
            <person name="Smith C.H."/>
        </authorList>
    </citation>
    <scope>NUCLEOTIDE SEQUENCE</scope>
    <source>
        <strain evidence="1">CHS0354</strain>
        <tissue evidence="1">Mantle</tissue>
    </source>
</reference>
<dbReference type="EMBL" id="JAEAOA010000369">
    <property type="protein sequence ID" value="KAK3576038.1"/>
    <property type="molecule type" value="Genomic_DNA"/>
</dbReference>
<organism evidence="1 2">
    <name type="scientific">Potamilus streckersoni</name>
    <dbReference type="NCBI Taxonomy" id="2493646"/>
    <lineage>
        <taxon>Eukaryota</taxon>
        <taxon>Metazoa</taxon>
        <taxon>Spiralia</taxon>
        <taxon>Lophotrochozoa</taxon>
        <taxon>Mollusca</taxon>
        <taxon>Bivalvia</taxon>
        <taxon>Autobranchia</taxon>
        <taxon>Heteroconchia</taxon>
        <taxon>Palaeoheterodonta</taxon>
        <taxon>Unionida</taxon>
        <taxon>Unionoidea</taxon>
        <taxon>Unionidae</taxon>
        <taxon>Ambleminae</taxon>
        <taxon>Lampsilini</taxon>
        <taxon>Potamilus</taxon>
    </lineage>
</organism>
<dbReference type="Proteomes" id="UP001195483">
    <property type="component" value="Unassembled WGS sequence"/>
</dbReference>
<sequence>MSIYPSTPYINMSIYPSTPYINMSIYPSTPYINMSIYPSTPYINMSIYPSTPYINMSIYPSTPYINMSTIKKINSELMKYSRQHSLITRCVQHKYITRSRVGLTFRPCSTSCFQGMIIVE</sequence>
<reference evidence="1" key="3">
    <citation type="submission" date="2023-05" db="EMBL/GenBank/DDBJ databases">
        <authorList>
            <person name="Smith C.H."/>
        </authorList>
    </citation>
    <scope>NUCLEOTIDE SEQUENCE</scope>
    <source>
        <strain evidence="1">CHS0354</strain>
        <tissue evidence="1">Mantle</tissue>
    </source>
</reference>
<evidence type="ECO:0000313" key="1">
    <source>
        <dbReference type="EMBL" id="KAK3576038.1"/>
    </source>
</evidence>
<name>A0AAE0RM04_9BIVA</name>
<comment type="caution">
    <text evidence="1">The sequence shown here is derived from an EMBL/GenBank/DDBJ whole genome shotgun (WGS) entry which is preliminary data.</text>
</comment>
<dbReference type="AlphaFoldDB" id="A0AAE0RM04"/>
<keyword evidence="2" id="KW-1185">Reference proteome</keyword>
<protein>
    <submittedName>
        <fullName evidence="1">Uncharacterized protein</fullName>
    </submittedName>
</protein>
<gene>
    <name evidence="1" type="ORF">CHS0354_005194</name>
</gene>
<accession>A0AAE0RM04</accession>
<reference evidence="1" key="1">
    <citation type="journal article" date="2021" name="Genome Biol. Evol.">
        <title>A High-Quality Reference Genome for a Parasitic Bivalve with Doubly Uniparental Inheritance (Bivalvia: Unionida).</title>
        <authorList>
            <person name="Smith C.H."/>
        </authorList>
    </citation>
    <scope>NUCLEOTIDE SEQUENCE</scope>
    <source>
        <strain evidence="1">CHS0354</strain>
    </source>
</reference>